<evidence type="ECO:0000313" key="3">
    <source>
        <dbReference type="Proteomes" id="UP000789405"/>
    </source>
</evidence>
<proteinExistence type="predicted"/>
<name>A0A9N9J0Q8_9GLOM</name>
<sequence length="214" mass="25089">MEASYTSVHLKHSIFHKHPDKYEVNEEIKLEIQKNLHLSSKYTRDDNQLILANILLKEYGYNIIVDATYKTNALDYELYSVISQFDSSGFAMAYLFVERINKKNNAYIEILASFFKALKDSGLDQVYFFLTDKDFSQISAAQQIWPNIKVQICYWHLKKLFEEYESILQDALAIVQEQHAASNTQWTQSVYKSFDGIHTIVNDIKSYRRRNTNS</sequence>
<protein>
    <submittedName>
        <fullName evidence="2">1974_t:CDS:1</fullName>
    </submittedName>
</protein>
<dbReference type="OrthoDB" id="2434592at2759"/>
<reference evidence="2" key="1">
    <citation type="submission" date="2021-06" db="EMBL/GenBank/DDBJ databases">
        <authorList>
            <person name="Kallberg Y."/>
            <person name="Tangrot J."/>
            <person name="Rosling A."/>
        </authorList>
    </citation>
    <scope>NUCLEOTIDE SEQUENCE</scope>
    <source>
        <strain evidence="2">MA453B</strain>
    </source>
</reference>
<comment type="caution">
    <text evidence="2">The sequence shown here is derived from an EMBL/GenBank/DDBJ whole genome shotgun (WGS) entry which is preliminary data.</text>
</comment>
<dbReference type="EMBL" id="CAJVPY010016924">
    <property type="protein sequence ID" value="CAG8759479.1"/>
    <property type="molecule type" value="Genomic_DNA"/>
</dbReference>
<gene>
    <name evidence="2" type="ORF">DERYTH_LOCUS17678</name>
</gene>
<organism evidence="2 3">
    <name type="scientific">Dentiscutata erythropus</name>
    <dbReference type="NCBI Taxonomy" id="1348616"/>
    <lineage>
        <taxon>Eukaryota</taxon>
        <taxon>Fungi</taxon>
        <taxon>Fungi incertae sedis</taxon>
        <taxon>Mucoromycota</taxon>
        <taxon>Glomeromycotina</taxon>
        <taxon>Glomeromycetes</taxon>
        <taxon>Diversisporales</taxon>
        <taxon>Gigasporaceae</taxon>
        <taxon>Dentiscutata</taxon>
    </lineage>
</organism>
<evidence type="ECO:0000313" key="2">
    <source>
        <dbReference type="EMBL" id="CAG8759479.1"/>
    </source>
</evidence>
<dbReference type="InterPro" id="IPR018289">
    <property type="entry name" value="MULE_transposase_dom"/>
</dbReference>
<dbReference type="Pfam" id="PF10551">
    <property type="entry name" value="MULE"/>
    <property type="match status" value="1"/>
</dbReference>
<dbReference type="AlphaFoldDB" id="A0A9N9J0Q8"/>
<keyword evidence="3" id="KW-1185">Reference proteome</keyword>
<feature type="domain" description="MULE transposase" evidence="1">
    <location>
        <begin position="64"/>
        <end position="159"/>
    </location>
</feature>
<dbReference type="Proteomes" id="UP000789405">
    <property type="component" value="Unassembled WGS sequence"/>
</dbReference>
<accession>A0A9N9J0Q8</accession>
<evidence type="ECO:0000259" key="1">
    <source>
        <dbReference type="Pfam" id="PF10551"/>
    </source>
</evidence>